<sequence length="354" mass="39907">MAIYAVWNNKGGVGKSYLTFQLSAEYARQHPERKVLVIDLCPQANVSSMLLGGMFEGENRLNGIQNASIKKRKTISGYINERISSPYQPTNSGADYLTRVSEYNPNISENLYLVVGDDTLEILSSRVYGATHPGPEDAWRIVHLWIRDLMSDIKNRWLDEEICIFIDCSPGFSIYTELAMTAAERLLIPFSSDGSSFRAVRTVLALVYGVERHEGDRKSEFYLESQRYRMALPKIYLYIGNRLTMYKSSALAFKTIVNEIGEEIWRVWQQDLAPFCLHPNGGASKPSNKRAFDHMFRYEVNDANSASVVSSTLGIPISILTVGPKMVGGKKILVNQTQLDRQAPNLRQLVSCIE</sequence>
<dbReference type="AlphaFoldDB" id="A0A450SAT0"/>
<dbReference type="EMBL" id="CAADEY010000024">
    <property type="protein sequence ID" value="VFJ49209.1"/>
    <property type="molecule type" value="Genomic_DNA"/>
</dbReference>
<name>A0A450SAT0_9GAMM</name>
<dbReference type="InterPro" id="IPR027417">
    <property type="entry name" value="P-loop_NTPase"/>
</dbReference>
<dbReference type="PANTHER" id="PTHR13696">
    <property type="entry name" value="P-LOOP CONTAINING NUCLEOSIDE TRIPHOSPHATE HYDROLASE"/>
    <property type="match status" value="1"/>
</dbReference>
<gene>
    <name evidence="2" type="ORF">BECKDK2373C_GA0170839_102431</name>
</gene>
<dbReference type="CDD" id="cd02042">
    <property type="entry name" value="ParAB_family"/>
    <property type="match status" value="1"/>
</dbReference>
<dbReference type="Pfam" id="PF13614">
    <property type="entry name" value="AAA_31"/>
    <property type="match status" value="1"/>
</dbReference>
<dbReference type="SUPFAM" id="SSF52540">
    <property type="entry name" value="P-loop containing nucleoside triphosphate hydrolases"/>
    <property type="match status" value="1"/>
</dbReference>
<dbReference type="PANTHER" id="PTHR13696:SF99">
    <property type="entry name" value="COBYRINIC ACID AC-DIAMIDE SYNTHASE"/>
    <property type="match status" value="1"/>
</dbReference>
<dbReference type="InterPro" id="IPR050678">
    <property type="entry name" value="DNA_Partitioning_ATPase"/>
</dbReference>
<evidence type="ECO:0000313" key="2">
    <source>
        <dbReference type="EMBL" id="VFJ49209.1"/>
    </source>
</evidence>
<accession>A0A450SAT0</accession>
<dbReference type="Gene3D" id="3.40.50.300">
    <property type="entry name" value="P-loop containing nucleotide triphosphate hydrolases"/>
    <property type="match status" value="1"/>
</dbReference>
<dbReference type="InterPro" id="IPR025669">
    <property type="entry name" value="AAA_dom"/>
</dbReference>
<organism evidence="2">
    <name type="scientific">Candidatus Kentrum sp. DK</name>
    <dbReference type="NCBI Taxonomy" id="2126562"/>
    <lineage>
        <taxon>Bacteria</taxon>
        <taxon>Pseudomonadati</taxon>
        <taxon>Pseudomonadota</taxon>
        <taxon>Gammaproteobacteria</taxon>
        <taxon>Candidatus Kentrum</taxon>
    </lineage>
</organism>
<evidence type="ECO:0000259" key="1">
    <source>
        <dbReference type="Pfam" id="PF13614"/>
    </source>
</evidence>
<protein>
    <submittedName>
        <fullName evidence="2">Cellulose biosynthesis protein BcsQ</fullName>
    </submittedName>
</protein>
<reference evidence="2" key="1">
    <citation type="submission" date="2019-02" db="EMBL/GenBank/DDBJ databases">
        <authorList>
            <person name="Gruber-Vodicka R. H."/>
            <person name="Seah K. B. B."/>
        </authorList>
    </citation>
    <scope>NUCLEOTIDE SEQUENCE</scope>
    <source>
        <strain evidence="2">BECK_DK161</strain>
    </source>
</reference>
<proteinExistence type="predicted"/>
<feature type="domain" description="AAA" evidence="1">
    <location>
        <begin position="2"/>
        <end position="211"/>
    </location>
</feature>